<dbReference type="OrthoDB" id="10276280at2759"/>
<name>A0A6A3KRN7_9STRA</name>
<sequence>MDVISAVALLLTLAEPDRSHAKALLILSIKKIGIPSLSRRRPSKLLGVRYGGTSLYIFKAPLTPSIFSFFQRSDMLSSPARKLRFCDVELTTHAT</sequence>
<protein>
    <submittedName>
        <fullName evidence="1">Uncharacterized protein</fullName>
    </submittedName>
</protein>
<evidence type="ECO:0000313" key="1">
    <source>
        <dbReference type="EMBL" id="KAE9009981.1"/>
    </source>
</evidence>
<organism evidence="1 2">
    <name type="scientific">Phytophthora rubi</name>
    <dbReference type="NCBI Taxonomy" id="129364"/>
    <lineage>
        <taxon>Eukaryota</taxon>
        <taxon>Sar</taxon>
        <taxon>Stramenopiles</taxon>
        <taxon>Oomycota</taxon>
        <taxon>Peronosporomycetes</taxon>
        <taxon>Peronosporales</taxon>
        <taxon>Peronosporaceae</taxon>
        <taxon>Phytophthora</taxon>
    </lineage>
</organism>
<dbReference type="AlphaFoldDB" id="A0A6A3KRN7"/>
<evidence type="ECO:0000313" key="2">
    <source>
        <dbReference type="Proteomes" id="UP000435112"/>
    </source>
</evidence>
<accession>A0A6A3KRN7</accession>
<comment type="caution">
    <text evidence="1">The sequence shown here is derived from an EMBL/GenBank/DDBJ whole genome shotgun (WGS) entry which is preliminary data.</text>
</comment>
<proteinExistence type="predicted"/>
<dbReference type="EMBL" id="QXFU01001128">
    <property type="protein sequence ID" value="KAE9009981.1"/>
    <property type="molecule type" value="Genomic_DNA"/>
</dbReference>
<dbReference type="Proteomes" id="UP000435112">
    <property type="component" value="Unassembled WGS sequence"/>
</dbReference>
<gene>
    <name evidence="1" type="ORF">PR002_g15478</name>
</gene>
<reference evidence="1 2" key="1">
    <citation type="submission" date="2018-09" db="EMBL/GenBank/DDBJ databases">
        <title>Genomic investigation of the strawberry pathogen Phytophthora fragariae indicates pathogenicity is determined by transcriptional variation in three key races.</title>
        <authorList>
            <person name="Adams T.M."/>
            <person name="Armitage A.D."/>
            <person name="Sobczyk M.K."/>
            <person name="Bates H.J."/>
            <person name="Dunwell J.M."/>
            <person name="Nellist C.F."/>
            <person name="Harrison R.J."/>
        </authorList>
    </citation>
    <scope>NUCLEOTIDE SEQUENCE [LARGE SCALE GENOMIC DNA]</scope>
    <source>
        <strain evidence="1 2">SCRP324</strain>
    </source>
</reference>